<feature type="transmembrane region" description="Helical" evidence="8">
    <location>
        <begin position="314"/>
        <end position="337"/>
    </location>
</feature>
<keyword evidence="10" id="KW-1185">Reference proteome</keyword>
<dbReference type="Gene3D" id="1.50.10.150">
    <property type="entry name" value="Voltage-dependent anion channel"/>
    <property type="match status" value="1"/>
</dbReference>
<feature type="transmembrane region" description="Helical" evidence="8">
    <location>
        <begin position="18"/>
        <end position="36"/>
    </location>
</feature>
<dbReference type="Pfam" id="PF03595">
    <property type="entry name" value="SLAC1"/>
    <property type="match status" value="1"/>
</dbReference>
<evidence type="ECO:0000256" key="3">
    <source>
        <dbReference type="ARBA" id="ARBA00022448"/>
    </source>
</evidence>
<dbReference type="AlphaFoldDB" id="A0A516Q1N3"/>
<dbReference type="OrthoDB" id="958273at2"/>
<comment type="similarity">
    <text evidence="2">Belongs to the tellurite-resistance/dicarboxylate transporter (TDT) family.</text>
</comment>
<dbReference type="InterPro" id="IPR038665">
    <property type="entry name" value="Voltage-dep_anion_channel_sf"/>
</dbReference>
<gene>
    <name evidence="9" type="ORF">FOE78_16390</name>
</gene>
<feature type="transmembrane region" description="Helical" evidence="8">
    <location>
        <begin position="173"/>
        <end position="201"/>
    </location>
</feature>
<dbReference type="CDD" id="cd09319">
    <property type="entry name" value="TDT_like_1"/>
    <property type="match status" value="1"/>
</dbReference>
<feature type="transmembrane region" description="Helical" evidence="8">
    <location>
        <begin position="144"/>
        <end position="167"/>
    </location>
</feature>
<dbReference type="EMBL" id="CP041692">
    <property type="protein sequence ID" value="QDP97292.1"/>
    <property type="molecule type" value="Genomic_DNA"/>
</dbReference>
<sequence length="364" mass="38766">MNGCWTVIRAQVSELHPAYAAVVMATGIVSTGLALVGQQVLSIILLILAVVSFLVLLVGYVWRLIMNPGQVIADSRDPASGFGFFTLVAGANVIGDRLAMSGMLLATEVLAAVSGLLWLFLTYAVLGAMIAGRRRGPILPNANGSWFLLVVSTQSLATSAAAVATAAPDRAAVLAPVAVILWGVGVIWYLLLAGLLIVPLLERPTAPRVLGPTYWIYMGATAITVLAAARILQLPRTVSVVAASREAMSGISLFLWAFGTWWIPLLIIVTLRQHVLAKDRVPVHYEPTIWSVAFPLGMYAVASDAYGRLFGLPFMIDIGAVEVWIGLGAWLGISAAMGRSVLSAWRQTVRPQNQQDPSEKGLGT</sequence>
<proteinExistence type="inferred from homology"/>
<dbReference type="PANTHER" id="PTHR31686">
    <property type="match status" value="1"/>
</dbReference>
<dbReference type="RefSeq" id="WP_143987253.1">
    <property type="nucleotide sequence ID" value="NZ_CP041692.1"/>
</dbReference>
<keyword evidence="5 8" id="KW-0812">Transmembrane</keyword>
<evidence type="ECO:0000256" key="1">
    <source>
        <dbReference type="ARBA" id="ARBA00004651"/>
    </source>
</evidence>
<dbReference type="GO" id="GO:0005886">
    <property type="term" value="C:plasma membrane"/>
    <property type="evidence" value="ECO:0007669"/>
    <property type="project" value="UniProtKB-SubCell"/>
</dbReference>
<keyword evidence="3" id="KW-0813">Transport</keyword>
<evidence type="ECO:0000313" key="9">
    <source>
        <dbReference type="EMBL" id="QDP97292.1"/>
    </source>
</evidence>
<organism evidence="9 10">
    <name type="scientific">Microlunatus elymi</name>
    <dbReference type="NCBI Taxonomy" id="2596828"/>
    <lineage>
        <taxon>Bacteria</taxon>
        <taxon>Bacillati</taxon>
        <taxon>Actinomycetota</taxon>
        <taxon>Actinomycetes</taxon>
        <taxon>Propionibacteriales</taxon>
        <taxon>Propionibacteriaceae</taxon>
        <taxon>Microlunatus</taxon>
    </lineage>
</organism>
<name>A0A516Q1N3_9ACTN</name>
<evidence type="ECO:0000256" key="5">
    <source>
        <dbReference type="ARBA" id="ARBA00022692"/>
    </source>
</evidence>
<dbReference type="GO" id="GO:0000319">
    <property type="term" value="F:sulfite transmembrane transporter activity"/>
    <property type="evidence" value="ECO:0007669"/>
    <property type="project" value="TreeGrafter"/>
</dbReference>
<dbReference type="InterPro" id="IPR004695">
    <property type="entry name" value="SLAC1/Mae1/Ssu1/TehA"/>
</dbReference>
<accession>A0A516Q1N3</accession>
<evidence type="ECO:0000256" key="7">
    <source>
        <dbReference type="ARBA" id="ARBA00023136"/>
    </source>
</evidence>
<feature type="transmembrane region" description="Helical" evidence="8">
    <location>
        <begin position="43"/>
        <end position="62"/>
    </location>
</feature>
<protein>
    <submittedName>
        <fullName evidence="9">Tellurite resistance protein permease</fullName>
    </submittedName>
</protein>
<dbReference type="InterPro" id="IPR051629">
    <property type="entry name" value="Sulfite_efflux_TDT"/>
</dbReference>
<evidence type="ECO:0000256" key="2">
    <source>
        <dbReference type="ARBA" id="ARBA00008566"/>
    </source>
</evidence>
<comment type="subcellular location">
    <subcellularLocation>
        <location evidence="1">Cell membrane</location>
        <topology evidence="1">Multi-pass membrane protein</topology>
    </subcellularLocation>
</comment>
<feature type="transmembrane region" description="Helical" evidence="8">
    <location>
        <begin position="253"/>
        <end position="271"/>
    </location>
</feature>
<reference evidence="9 10" key="1">
    <citation type="submission" date="2019-07" db="EMBL/GenBank/DDBJ databases">
        <title>Microlunatus dokdonensis sp. nov. isolated from the rhizospheric soil of the wild plant Elymus tsukushiensis.</title>
        <authorList>
            <person name="Ghim S.-Y."/>
            <person name="Hwang Y.-J."/>
            <person name="Son J.-S."/>
            <person name="Shin J.-H."/>
        </authorList>
    </citation>
    <scope>NUCLEOTIDE SEQUENCE [LARGE SCALE GENOMIC DNA]</scope>
    <source>
        <strain evidence="9 10">KUDC0627</strain>
    </source>
</reference>
<keyword evidence="6 8" id="KW-1133">Transmembrane helix</keyword>
<evidence type="ECO:0000256" key="6">
    <source>
        <dbReference type="ARBA" id="ARBA00022989"/>
    </source>
</evidence>
<dbReference type="Proteomes" id="UP000319263">
    <property type="component" value="Chromosome"/>
</dbReference>
<feature type="transmembrane region" description="Helical" evidence="8">
    <location>
        <begin position="213"/>
        <end position="233"/>
    </location>
</feature>
<feature type="transmembrane region" description="Helical" evidence="8">
    <location>
        <begin position="109"/>
        <end position="132"/>
    </location>
</feature>
<dbReference type="PANTHER" id="PTHR31686:SF1">
    <property type="entry name" value="SULFITE EFFLUX PUMP SSU1"/>
    <property type="match status" value="1"/>
</dbReference>
<evidence type="ECO:0000256" key="8">
    <source>
        <dbReference type="SAM" id="Phobius"/>
    </source>
</evidence>
<evidence type="ECO:0000313" key="10">
    <source>
        <dbReference type="Proteomes" id="UP000319263"/>
    </source>
</evidence>
<evidence type="ECO:0000256" key="4">
    <source>
        <dbReference type="ARBA" id="ARBA00022475"/>
    </source>
</evidence>
<keyword evidence="4" id="KW-1003">Cell membrane</keyword>
<keyword evidence="7 8" id="KW-0472">Membrane</keyword>
<dbReference type="KEGG" id="mik:FOE78_16390"/>
<feature type="transmembrane region" description="Helical" evidence="8">
    <location>
        <begin position="283"/>
        <end position="302"/>
    </location>
</feature>